<dbReference type="Pfam" id="PF00528">
    <property type="entry name" value="BPD_transp_1"/>
    <property type="match status" value="1"/>
</dbReference>
<accession>A0A975AUQ4</accession>
<evidence type="ECO:0000256" key="8">
    <source>
        <dbReference type="ARBA" id="ARBA00023112"/>
    </source>
</evidence>
<reference evidence="15" key="1">
    <citation type="submission" date="2020-08" db="EMBL/GenBank/DDBJ databases">
        <title>Genomic insights into the carbon and energy metabolism of the first obligate autotrophic acetogenic bacterium Aceticella autotrophica gen. nov., sp. nov.</title>
        <authorList>
            <person name="Toshchakov S.V."/>
            <person name="Elcheninov A.G."/>
            <person name="Kublanov I.V."/>
            <person name="Frolov E.N."/>
            <person name="Lebedinsky A.V."/>
        </authorList>
    </citation>
    <scope>NUCLEOTIDE SEQUENCE</scope>
    <source>
        <strain evidence="15">3443-3Ac</strain>
    </source>
</reference>
<proteinExistence type="inferred from homology"/>
<dbReference type="InterPro" id="IPR000515">
    <property type="entry name" value="MetI-like"/>
</dbReference>
<evidence type="ECO:0000313" key="16">
    <source>
        <dbReference type="Proteomes" id="UP000671913"/>
    </source>
</evidence>
<evidence type="ECO:0000256" key="3">
    <source>
        <dbReference type="ARBA" id="ARBA00022475"/>
    </source>
</evidence>
<dbReference type="GO" id="GO:0015099">
    <property type="term" value="F:nickel cation transmembrane transporter activity"/>
    <property type="evidence" value="ECO:0007669"/>
    <property type="project" value="InterPro"/>
</dbReference>
<dbReference type="EMBL" id="CP060096">
    <property type="protein sequence ID" value="QSZ26788.1"/>
    <property type="molecule type" value="Genomic_DNA"/>
</dbReference>
<feature type="transmembrane region" description="Helical" evidence="13">
    <location>
        <begin position="172"/>
        <end position="194"/>
    </location>
</feature>
<dbReference type="PROSITE" id="PS50928">
    <property type="entry name" value="ABC_TM1"/>
    <property type="match status" value="1"/>
</dbReference>
<keyword evidence="2 13" id="KW-0813">Transport</keyword>
<dbReference type="NCBIfam" id="NF045469">
    <property type="entry name" value="Opp1B"/>
    <property type="match status" value="1"/>
</dbReference>
<comment type="similarity">
    <text evidence="10">Belongs to the binding-protein-dependent transport system permease family. OppBC subfamily.</text>
</comment>
<evidence type="ECO:0000313" key="15">
    <source>
        <dbReference type="EMBL" id="QSZ26788.1"/>
    </source>
</evidence>
<evidence type="ECO:0000256" key="5">
    <source>
        <dbReference type="ARBA" id="ARBA00022692"/>
    </source>
</evidence>
<keyword evidence="16" id="KW-1185">Reference proteome</keyword>
<evidence type="ECO:0000256" key="1">
    <source>
        <dbReference type="ARBA" id="ARBA00004651"/>
    </source>
</evidence>
<sequence length="311" mass="34648">MWQYISKRFLYMFPVMFGVSLITFGLINLAPGDPAELILRSGGVEPTREAVEALRVELGLNNPIYIQYGRWLWKVLHGNLGKSFRTGQSVTEEILSRFPATLELACSAMIFVIFIALLSGIISALYRNNFLDHLSRIFALLGASIPGFWLGLMLIYFFAVKLRLFPVMGMGGIQHLLLPTITLGFGVSAVYARILRAGMLDVMKQDYIKVARAKGLLEKWIIGRHALKNALLPAVTLFGMSFGHLLGGAVIVETIFAWPGVGKFAVDSIFNRDYPVIQGYALFMAVIFVVMNLVVDISYFFIDPRIRLGGD</sequence>
<evidence type="ECO:0000256" key="2">
    <source>
        <dbReference type="ARBA" id="ARBA00022448"/>
    </source>
</evidence>
<evidence type="ECO:0000256" key="11">
    <source>
        <dbReference type="ARBA" id="ARBA00038669"/>
    </source>
</evidence>
<dbReference type="RefSeq" id="WP_284679472.1">
    <property type="nucleotide sequence ID" value="NZ_CP060096.1"/>
</dbReference>
<comment type="subcellular location">
    <subcellularLocation>
        <location evidence="1 13">Cell membrane</location>
        <topology evidence="1 13">Multi-pass membrane protein</topology>
    </subcellularLocation>
</comment>
<feature type="transmembrane region" description="Helical" evidence="13">
    <location>
        <begin position="138"/>
        <end position="160"/>
    </location>
</feature>
<feature type="transmembrane region" description="Helical" evidence="13">
    <location>
        <begin position="102"/>
        <end position="126"/>
    </location>
</feature>
<dbReference type="AlphaFoldDB" id="A0A975AUQ4"/>
<comment type="subunit">
    <text evidence="11">The complex is composed of two ATP-binding proteins (NikD and NikE), two transmembrane proteins (NikB and NikC) and a solute-binding protein (NikA).</text>
</comment>
<feature type="transmembrane region" description="Helical" evidence="13">
    <location>
        <begin position="277"/>
        <end position="302"/>
    </location>
</feature>
<dbReference type="PANTHER" id="PTHR43163:SF6">
    <property type="entry name" value="DIPEPTIDE TRANSPORT SYSTEM PERMEASE PROTEIN DPPB-RELATED"/>
    <property type="match status" value="1"/>
</dbReference>
<dbReference type="Gene3D" id="1.10.3720.10">
    <property type="entry name" value="MetI-like"/>
    <property type="match status" value="1"/>
</dbReference>
<keyword evidence="5 13" id="KW-0812">Transmembrane</keyword>
<evidence type="ECO:0000256" key="7">
    <source>
        <dbReference type="ARBA" id="ARBA00023065"/>
    </source>
</evidence>
<dbReference type="NCBIfam" id="NF045470">
    <property type="entry name" value="Opp2B"/>
    <property type="match status" value="1"/>
</dbReference>
<feature type="transmembrane region" description="Helical" evidence="13">
    <location>
        <begin position="9"/>
        <end position="30"/>
    </location>
</feature>
<dbReference type="InterPro" id="IPR050045">
    <property type="entry name" value="Opp2B"/>
</dbReference>
<keyword evidence="7" id="KW-0406">Ion transport</keyword>
<evidence type="ECO:0000256" key="6">
    <source>
        <dbReference type="ARBA" id="ARBA00022989"/>
    </source>
</evidence>
<evidence type="ECO:0000256" key="13">
    <source>
        <dbReference type="RuleBase" id="RU363032"/>
    </source>
</evidence>
<keyword evidence="8" id="KW-0921">Nickel transport</keyword>
<feature type="transmembrane region" description="Helical" evidence="13">
    <location>
        <begin position="230"/>
        <end position="257"/>
    </location>
</feature>
<organism evidence="15 16">
    <name type="scientific">Aceticella autotrophica</name>
    <dbReference type="NCBI Taxonomy" id="2755338"/>
    <lineage>
        <taxon>Bacteria</taxon>
        <taxon>Bacillati</taxon>
        <taxon>Bacillota</taxon>
        <taxon>Clostridia</taxon>
        <taxon>Thermoanaerobacterales</taxon>
        <taxon>Thermoanaerobacteraceae</taxon>
        <taxon>Aceticella</taxon>
    </lineage>
</organism>
<keyword evidence="3" id="KW-1003">Cell membrane</keyword>
<dbReference type="Proteomes" id="UP000671913">
    <property type="component" value="Chromosome"/>
</dbReference>
<feature type="domain" description="ABC transmembrane type-1" evidence="14">
    <location>
        <begin position="98"/>
        <end position="295"/>
    </location>
</feature>
<keyword evidence="9 13" id="KW-0472">Membrane</keyword>
<keyword evidence="4" id="KW-0533">Nickel</keyword>
<evidence type="ECO:0000256" key="10">
    <source>
        <dbReference type="ARBA" id="ARBA00024202"/>
    </source>
</evidence>
<evidence type="ECO:0000256" key="4">
    <source>
        <dbReference type="ARBA" id="ARBA00022596"/>
    </source>
</evidence>
<gene>
    <name evidence="15" type="ORF">ACETAC_07805</name>
</gene>
<evidence type="ECO:0000256" key="9">
    <source>
        <dbReference type="ARBA" id="ARBA00023136"/>
    </source>
</evidence>
<dbReference type="SUPFAM" id="SSF161098">
    <property type="entry name" value="MetI-like"/>
    <property type="match status" value="1"/>
</dbReference>
<dbReference type="CDD" id="cd06261">
    <property type="entry name" value="TM_PBP2"/>
    <property type="match status" value="1"/>
</dbReference>
<dbReference type="KEGG" id="aaut:ACETAC_07805"/>
<dbReference type="InterPro" id="IPR050036">
    <property type="entry name" value="CntB"/>
</dbReference>
<evidence type="ECO:0000259" key="14">
    <source>
        <dbReference type="PROSITE" id="PS50928"/>
    </source>
</evidence>
<dbReference type="Pfam" id="PF19300">
    <property type="entry name" value="BPD_transp_1_N"/>
    <property type="match status" value="1"/>
</dbReference>
<dbReference type="InterPro" id="IPR045621">
    <property type="entry name" value="BPD_transp_1_N"/>
</dbReference>
<evidence type="ECO:0000256" key="12">
    <source>
        <dbReference type="ARBA" id="ARBA00044774"/>
    </source>
</evidence>
<dbReference type="GO" id="GO:0005886">
    <property type="term" value="C:plasma membrane"/>
    <property type="evidence" value="ECO:0007669"/>
    <property type="project" value="UniProtKB-SubCell"/>
</dbReference>
<keyword evidence="6 13" id="KW-1133">Transmembrane helix</keyword>
<dbReference type="PANTHER" id="PTHR43163">
    <property type="entry name" value="DIPEPTIDE TRANSPORT SYSTEM PERMEASE PROTEIN DPPB-RELATED"/>
    <property type="match status" value="1"/>
</dbReference>
<protein>
    <recommendedName>
        <fullName evidence="12">Nickel import system permease protein NikB</fullName>
    </recommendedName>
</protein>
<name>A0A975AUQ4_9THEO</name>
<dbReference type="InterPro" id="IPR035906">
    <property type="entry name" value="MetI-like_sf"/>
</dbReference>